<keyword evidence="6 8" id="KW-0472">Membrane</keyword>
<sequence length="554" mass="61061">MATSVAVFLVVLLFSLYKQSFGEPSLALLQVDSSVRKETFCAVYNKDWGSVPTGNRPSTWFPAEEASDLLACSHQSLSQVGAAVVSLRGNCSFCEKASYVESAGGSLLVVVYNESDLWVEPVCALRNHTPSIPVLLVSNATGWSILHSLSLFNLTLGPFVPPPATFDPSAIVTLIVAVVTVVLGSYIANSPFKFMRYGLLVREGESYGVAAQNQRKEKEGGAKVFVMTLLSILAFLALICLVLLLLYYFYYPMVYIVIAVYCVGAIVGVFSLLSPFFALLPIFRNCRVPENKLPLLEYRPDPRFPLALSLCVCLTVWWLVERHSDYGWVLQNILGFAFLVHIMKRMMFLPTWVVAVAMMFLFFYDIFMVFITPFITEDHESVMVKAATGGGRGGGEKDTELLPIVFIAPKLLPSLLTQTCPADLTGSLPYSLLGYGDVGVPGLLVALSLQFDMRRGTACRFWPYFCVASLAYCVGLVCTYVALFLTKTAQPALLYLVPTTLGSVAVLALCRKEFKFFFTDKMRAKERSVGGRITGSVQPDSDTEFSEKETLIDK</sequence>
<dbReference type="GO" id="GO:0098554">
    <property type="term" value="C:cytoplasmic side of endoplasmic reticulum membrane"/>
    <property type="evidence" value="ECO:0007669"/>
    <property type="project" value="TreeGrafter"/>
</dbReference>
<evidence type="ECO:0000256" key="2">
    <source>
        <dbReference type="ARBA" id="ARBA00006859"/>
    </source>
</evidence>
<protein>
    <submittedName>
        <fullName evidence="11">Signal peptide peptidase-like 2B</fullName>
    </submittedName>
</protein>
<keyword evidence="4" id="KW-0378">Hydrolase</keyword>
<feature type="transmembrane region" description="Helical" evidence="8">
    <location>
        <begin position="461"/>
        <end position="486"/>
    </location>
</feature>
<name>A0AA35SS78_GEOBA</name>
<evidence type="ECO:0000256" key="1">
    <source>
        <dbReference type="ARBA" id="ARBA00004127"/>
    </source>
</evidence>
<evidence type="ECO:0000259" key="10">
    <source>
        <dbReference type="Pfam" id="PF02225"/>
    </source>
</evidence>
<feature type="transmembrane region" description="Helical" evidence="8">
    <location>
        <begin position="224"/>
        <end position="250"/>
    </location>
</feature>
<dbReference type="EMBL" id="CASHTH010002728">
    <property type="protein sequence ID" value="CAI8034352.1"/>
    <property type="molecule type" value="Genomic_DNA"/>
</dbReference>
<dbReference type="Gene3D" id="3.50.30.30">
    <property type="match status" value="1"/>
</dbReference>
<dbReference type="Proteomes" id="UP001174909">
    <property type="component" value="Unassembled WGS sequence"/>
</dbReference>
<feature type="transmembrane region" description="Helical" evidence="8">
    <location>
        <begin position="432"/>
        <end position="449"/>
    </location>
</feature>
<evidence type="ECO:0000256" key="3">
    <source>
        <dbReference type="ARBA" id="ARBA00022692"/>
    </source>
</evidence>
<evidence type="ECO:0000256" key="8">
    <source>
        <dbReference type="SAM" id="Phobius"/>
    </source>
</evidence>
<evidence type="ECO:0000256" key="7">
    <source>
        <dbReference type="SAM" id="MobiDB-lite"/>
    </source>
</evidence>
<dbReference type="GO" id="GO:0033619">
    <property type="term" value="P:membrane protein proteolysis"/>
    <property type="evidence" value="ECO:0007669"/>
    <property type="project" value="TreeGrafter"/>
</dbReference>
<dbReference type="Pfam" id="PF02225">
    <property type="entry name" value="PA"/>
    <property type="match status" value="1"/>
</dbReference>
<evidence type="ECO:0000256" key="9">
    <source>
        <dbReference type="SAM" id="SignalP"/>
    </source>
</evidence>
<feature type="transmembrane region" description="Helical" evidence="8">
    <location>
        <begin position="352"/>
        <end position="375"/>
    </location>
</feature>
<comment type="subcellular location">
    <subcellularLocation>
        <location evidence="1">Endomembrane system</location>
        <topology evidence="1">Multi-pass membrane protein</topology>
    </subcellularLocation>
</comment>
<evidence type="ECO:0000313" key="12">
    <source>
        <dbReference type="Proteomes" id="UP001174909"/>
    </source>
</evidence>
<feature type="compositionally biased region" description="Basic and acidic residues" evidence="7">
    <location>
        <begin position="545"/>
        <end position="554"/>
    </location>
</feature>
<accession>A0AA35SS78</accession>
<dbReference type="AlphaFoldDB" id="A0AA35SS78"/>
<comment type="similarity">
    <text evidence="2">Belongs to the peptidase A22B family.</text>
</comment>
<comment type="caution">
    <text evidence="11">The sequence shown here is derived from an EMBL/GenBank/DDBJ whole genome shotgun (WGS) entry which is preliminary data.</text>
</comment>
<keyword evidence="3 8" id="KW-0812">Transmembrane</keyword>
<evidence type="ECO:0000256" key="6">
    <source>
        <dbReference type="ARBA" id="ARBA00023136"/>
    </source>
</evidence>
<gene>
    <name evidence="11" type="ORF">GBAR_LOCUS19352</name>
</gene>
<reference evidence="11" key="1">
    <citation type="submission" date="2023-03" db="EMBL/GenBank/DDBJ databases">
        <authorList>
            <person name="Steffen K."/>
            <person name="Cardenas P."/>
        </authorList>
    </citation>
    <scope>NUCLEOTIDE SEQUENCE</scope>
</reference>
<evidence type="ECO:0000313" key="11">
    <source>
        <dbReference type="EMBL" id="CAI8034352.1"/>
    </source>
</evidence>
<evidence type="ECO:0000256" key="5">
    <source>
        <dbReference type="ARBA" id="ARBA00022989"/>
    </source>
</evidence>
<feature type="transmembrane region" description="Helical" evidence="8">
    <location>
        <begin position="256"/>
        <end position="283"/>
    </location>
</feature>
<feature type="signal peptide" evidence="9">
    <location>
        <begin position="1"/>
        <end position="22"/>
    </location>
</feature>
<proteinExistence type="inferred from homology"/>
<dbReference type="InterPro" id="IPR007369">
    <property type="entry name" value="Peptidase_A22B_SPP"/>
</dbReference>
<dbReference type="SMART" id="SM00730">
    <property type="entry name" value="PSN"/>
    <property type="match status" value="1"/>
</dbReference>
<keyword evidence="9" id="KW-0732">Signal</keyword>
<dbReference type="GO" id="GO:0030660">
    <property type="term" value="C:Golgi-associated vesicle membrane"/>
    <property type="evidence" value="ECO:0007669"/>
    <property type="project" value="TreeGrafter"/>
</dbReference>
<keyword evidence="12" id="KW-1185">Reference proteome</keyword>
<dbReference type="PANTHER" id="PTHR12174">
    <property type="entry name" value="SIGNAL PEPTIDE PEPTIDASE"/>
    <property type="match status" value="1"/>
</dbReference>
<feature type="chain" id="PRO_5041292794" evidence="9">
    <location>
        <begin position="23"/>
        <end position="554"/>
    </location>
</feature>
<dbReference type="GO" id="GO:0005765">
    <property type="term" value="C:lysosomal membrane"/>
    <property type="evidence" value="ECO:0007669"/>
    <property type="project" value="TreeGrafter"/>
</dbReference>
<keyword evidence="5 8" id="KW-1133">Transmembrane helix</keyword>
<dbReference type="InterPro" id="IPR003137">
    <property type="entry name" value="PA_domain"/>
</dbReference>
<dbReference type="GO" id="GO:0098553">
    <property type="term" value="C:lumenal side of endoplasmic reticulum membrane"/>
    <property type="evidence" value="ECO:0007669"/>
    <property type="project" value="TreeGrafter"/>
</dbReference>
<dbReference type="Pfam" id="PF04258">
    <property type="entry name" value="Peptidase_A22B"/>
    <property type="match status" value="1"/>
</dbReference>
<feature type="transmembrane region" description="Helical" evidence="8">
    <location>
        <begin position="170"/>
        <end position="188"/>
    </location>
</feature>
<feature type="domain" description="PA" evidence="10">
    <location>
        <begin position="80"/>
        <end position="144"/>
    </location>
</feature>
<dbReference type="PANTHER" id="PTHR12174:SF103">
    <property type="entry name" value="INTRAMEMBRANE PROTEASE (IMPAS) FAMILY"/>
    <property type="match status" value="1"/>
</dbReference>
<organism evidence="11 12">
    <name type="scientific">Geodia barretti</name>
    <name type="common">Barrett's horny sponge</name>
    <dbReference type="NCBI Taxonomy" id="519541"/>
    <lineage>
        <taxon>Eukaryota</taxon>
        <taxon>Metazoa</taxon>
        <taxon>Porifera</taxon>
        <taxon>Demospongiae</taxon>
        <taxon>Heteroscleromorpha</taxon>
        <taxon>Tetractinellida</taxon>
        <taxon>Astrophorina</taxon>
        <taxon>Geodiidae</taxon>
        <taxon>Geodia</taxon>
    </lineage>
</organism>
<dbReference type="GO" id="GO:0042500">
    <property type="term" value="F:aspartic endopeptidase activity, intramembrane cleaving"/>
    <property type="evidence" value="ECO:0007669"/>
    <property type="project" value="InterPro"/>
</dbReference>
<dbReference type="InterPro" id="IPR006639">
    <property type="entry name" value="Preselin/SPP"/>
</dbReference>
<feature type="region of interest" description="Disordered" evidence="7">
    <location>
        <begin position="530"/>
        <end position="554"/>
    </location>
</feature>
<feature type="transmembrane region" description="Helical" evidence="8">
    <location>
        <begin position="492"/>
        <end position="510"/>
    </location>
</feature>
<evidence type="ECO:0000256" key="4">
    <source>
        <dbReference type="ARBA" id="ARBA00022801"/>
    </source>
</evidence>